<dbReference type="SUPFAM" id="SSF57959">
    <property type="entry name" value="Leucine zipper domain"/>
    <property type="match status" value="1"/>
</dbReference>
<protein>
    <submittedName>
        <fullName evidence="6">Basic-leucine zipper (BZIP) transcription factor</fullName>
    </submittedName>
</protein>
<dbReference type="GO" id="GO:0003700">
    <property type="term" value="F:DNA-binding transcription factor activity"/>
    <property type="evidence" value="ECO:0007669"/>
    <property type="project" value="InterPro"/>
</dbReference>
<dbReference type="PROSITE" id="PS50217">
    <property type="entry name" value="BZIP"/>
    <property type="match status" value="1"/>
</dbReference>
<organism evidence="6 8">
    <name type="scientific">Penicillium camemberti (strain FM 013)</name>
    <dbReference type="NCBI Taxonomy" id="1429867"/>
    <lineage>
        <taxon>Eukaryota</taxon>
        <taxon>Fungi</taxon>
        <taxon>Dikarya</taxon>
        <taxon>Ascomycota</taxon>
        <taxon>Pezizomycotina</taxon>
        <taxon>Eurotiomycetes</taxon>
        <taxon>Eurotiomycetidae</taxon>
        <taxon>Eurotiales</taxon>
        <taxon>Aspergillaceae</taxon>
        <taxon>Penicillium</taxon>
    </lineage>
</organism>
<dbReference type="InterPro" id="IPR004827">
    <property type="entry name" value="bZIP"/>
</dbReference>
<name>A0A0G4PMG2_PENC3</name>
<dbReference type="Proteomes" id="UP000053732">
    <property type="component" value="Unassembled WGS sequence"/>
</dbReference>
<evidence type="ECO:0000313" key="6">
    <source>
        <dbReference type="EMBL" id="CRL27331.1"/>
    </source>
</evidence>
<evidence type="ECO:0000259" key="5">
    <source>
        <dbReference type="PROSITE" id="PS50217"/>
    </source>
</evidence>
<dbReference type="EMBL" id="HG793155">
    <property type="protein sequence ID" value="CRL27331.1"/>
    <property type="molecule type" value="Genomic_DNA"/>
</dbReference>
<dbReference type="SMART" id="SM00338">
    <property type="entry name" value="BRLZ"/>
    <property type="match status" value="1"/>
</dbReference>
<dbReference type="Gene3D" id="1.20.5.170">
    <property type="match status" value="1"/>
</dbReference>
<evidence type="ECO:0000313" key="8">
    <source>
        <dbReference type="Proteomes" id="UP000053732"/>
    </source>
</evidence>
<dbReference type="AlphaFoldDB" id="A0A0G4PMG2"/>
<keyword evidence="4" id="KW-0539">Nucleus</keyword>
<proteinExistence type="predicted"/>
<evidence type="ECO:0000256" key="1">
    <source>
        <dbReference type="ARBA" id="ARBA00004123"/>
    </source>
</evidence>
<keyword evidence="3" id="KW-0804">Transcription</keyword>
<evidence type="ECO:0000256" key="2">
    <source>
        <dbReference type="ARBA" id="ARBA00023015"/>
    </source>
</evidence>
<accession>A0A0G4PMG2</accession>
<keyword evidence="2" id="KW-0805">Transcription regulation</keyword>
<dbReference type="PANTHER" id="PTHR19304">
    <property type="entry name" value="CYCLIC-AMP RESPONSE ELEMENT BINDING PROTEIN"/>
    <property type="match status" value="1"/>
</dbReference>
<feature type="domain" description="BZIP" evidence="5">
    <location>
        <begin position="90"/>
        <end position="153"/>
    </location>
</feature>
<evidence type="ECO:0000313" key="7">
    <source>
        <dbReference type="EMBL" id="CRL27332.1"/>
    </source>
</evidence>
<keyword evidence="8" id="KW-1185">Reference proteome</keyword>
<dbReference type="InterPro" id="IPR046347">
    <property type="entry name" value="bZIP_sf"/>
</dbReference>
<reference evidence="6 8" key="1">
    <citation type="journal article" date="2014" name="Nat. Commun.">
        <title>Multiple recent horizontal transfers of a large genomic region in cheese making fungi.</title>
        <authorList>
            <person name="Cheeseman K."/>
            <person name="Ropars J."/>
            <person name="Renault P."/>
            <person name="Dupont J."/>
            <person name="Gouzy J."/>
            <person name="Branca A."/>
            <person name="Abraham A.L."/>
            <person name="Ceppi M."/>
            <person name="Conseiller E."/>
            <person name="Debuchy R."/>
            <person name="Malagnac F."/>
            <person name="Goarin A."/>
            <person name="Silar P."/>
            <person name="Lacoste S."/>
            <person name="Sallet E."/>
            <person name="Bensimon A."/>
            <person name="Giraud T."/>
            <person name="Brygoo Y."/>
        </authorList>
    </citation>
    <scope>NUCLEOTIDE SEQUENCE [LARGE SCALE GENOMIC DNA]</scope>
    <source>
        <strain evidence="8">FM 013</strain>
        <strain evidence="6">FM013</strain>
    </source>
</reference>
<dbReference type="EMBL" id="HG793155">
    <property type="protein sequence ID" value="CRL27332.1"/>
    <property type="molecule type" value="Genomic_DNA"/>
</dbReference>
<dbReference type="STRING" id="1429867.A0A0G4PMG2"/>
<dbReference type="CDD" id="cd14687">
    <property type="entry name" value="bZIP_ATF2"/>
    <property type="match status" value="1"/>
</dbReference>
<evidence type="ECO:0000256" key="3">
    <source>
        <dbReference type="ARBA" id="ARBA00023163"/>
    </source>
</evidence>
<evidence type="ECO:0000256" key="4">
    <source>
        <dbReference type="ARBA" id="ARBA00023242"/>
    </source>
</evidence>
<comment type="subcellular location">
    <subcellularLocation>
        <location evidence="1">Nucleus</location>
    </subcellularLocation>
</comment>
<sequence length="231" mass="26092">MTTSLEPSGTRNLLQLDTQIAIPASIDPMIGSNSFHTNHRENHALPKTLRGQRGTKHTISLPLIQEYKPQEGFKKPRRGPKYQSSQEAVSAERVLHLERNRVAANKCRLKKKRELEGIERVLNFEAAKRDALLAEVNLAKDEIWQLKNQIFEHAQCRDHQIELQITKMTRKILESSSLQCPPLSVSSSSCFNRSMGEGMETDLSKATPATSPLDDLLAYPIFEGFIDLSKM</sequence>
<gene>
    <name evidence="6" type="ORF">PCAMFM013_S022g000010</name>
    <name evidence="7" type="ORF">PCAMFM013_S022g000011</name>
</gene>
<dbReference type="InterPro" id="IPR051027">
    <property type="entry name" value="bZIP_transcription_factors"/>
</dbReference>
<dbReference type="GO" id="GO:0005634">
    <property type="term" value="C:nucleus"/>
    <property type="evidence" value="ECO:0007669"/>
    <property type="project" value="UniProtKB-SubCell"/>
</dbReference>